<dbReference type="PROSITE" id="PS50988">
    <property type="entry name" value="TROVE"/>
    <property type="match status" value="1"/>
</dbReference>
<reference evidence="3" key="1">
    <citation type="submission" date="2025-08" db="UniProtKB">
        <authorList>
            <consortium name="Ensembl"/>
        </authorList>
    </citation>
    <scope>IDENTIFICATION</scope>
</reference>
<gene>
    <name evidence="3" type="primary">tep1</name>
</gene>
<sequence>MSLIVEFTYCSPRKVSVGLAQLQKSVICFWIATEPPTWLLVLPTAPLIEPVDDHDRKELCLHQFMHSVLVLSFTIQVAVYTRQELNIRITANFLLALAANQPSTKPHVRRYFCAAVQLPSDWLEVVRIYSTCFSRSLPMCLKKAMADKFKQFNEYQLAKYNTRKHRCKHSKRKAKVQKHTFWSLILHCCYKAVVDKKQSEFSIKKMIKKLHIKEPAEHVMAILGKKYPADLKTFTHSGIKGAWDRERAGKRMKLKEPETWERLLSLEGNKAATWEKLIDNKSLPFMAMLRNLRNMITQGISEAHHKKILSRLTNKCTSDILQQRTHAVPPLLASASEQAVPPVKEILKGILSKIPKSKRFNCLEWDTTPRSRLRVTLGVPFIYRLYRAKKDQLLKANQRRYTVALLDRYRKALETAVQLSCRYNVPPLPGRTIILLSTRMNANTDWSQKQDFCLPPDPEQSNDEETEEEEESGTGKKKKKKSEQDKLTPSNCTVTSEVEWTINSYRKDVNNKALMVQICLLHRFVAERGSSRLLDHVEHLDKLYNVPPPEGAKGPQTTNNVVPIPASPNSRWRGVRVFISSTFRDMHAERDILVRSVFPELRRRAAPHCLYLQEVELRWGVTEEESGRATELCLSEVCRSQMMVGILGERYGLVPPKPVLPDLPHWFQCCNTKQFAGNLFKYFILVPVAWKSDFVAESKEAESESTCLFFCPSYSCEWGGVVGGKPYLKNLEDFGKAVLEDLWTAVVKQFVEVCHIVYAKLMLFLLNFFIRDLLSEFHSNLSDIKKTKPLVLLVDGVDLVRDGRGHLSSDWIPQQLPQGVCLVVSIPTKAALLQTLAKKRSTVLFSLGQLTMPDRREIVQKGLDTFGKKLSDSAFNNQLQALIMKKGASSPLYLHLACEDLRNFASFDKVKYIYFLDTSTMVFTGCISGVGCSNAMYCIGWMLT</sequence>
<dbReference type="GO" id="GO:0003720">
    <property type="term" value="F:telomerase activity"/>
    <property type="evidence" value="ECO:0007669"/>
    <property type="project" value="TreeGrafter"/>
</dbReference>
<protein>
    <recommendedName>
        <fullName evidence="2">TROVE domain-containing protein</fullName>
    </recommendedName>
</protein>
<accession>A0A8C9ZNF0</accession>
<dbReference type="InterPro" id="IPR037214">
    <property type="entry name" value="TROVE_dom_sf"/>
</dbReference>
<dbReference type="PANTHER" id="PTHR44791">
    <property type="entry name" value="TELOMERASE PROTEIN COMPONENT 1 TEP1"/>
    <property type="match status" value="1"/>
</dbReference>
<dbReference type="Pfam" id="PF05731">
    <property type="entry name" value="TROVE"/>
    <property type="match status" value="1"/>
</dbReference>
<proteinExistence type="predicted"/>
<organism evidence="3 4">
    <name type="scientific">Sander lucioperca</name>
    <name type="common">Pike-perch</name>
    <name type="synonym">Perca lucioperca</name>
    <dbReference type="NCBI Taxonomy" id="283035"/>
    <lineage>
        <taxon>Eukaryota</taxon>
        <taxon>Metazoa</taxon>
        <taxon>Chordata</taxon>
        <taxon>Craniata</taxon>
        <taxon>Vertebrata</taxon>
        <taxon>Euteleostomi</taxon>
        <taxon>Actinopterygii</taxon>
        <taxon>Neopterygii</taxon>
        <taxon>Teleostei</taxon>
        <taxon>Neoteleostei</taxon>
        <taxon>Acanthomorphata</taxon>
        <taxon>Eupercaria</taxon>
        <taxon>Perciformes</taxon>
        <taxon>Percoidei</taxon>
        <taxon>Percidae</taxon>
        <taxon>Luciopercinae</taxon>
        <taxon>Sander</taxon>
    </lineage>
</organism>
<dbReference type="GO" id="GO:0005697">
    <property type="term" value="C:telomerase holoenzyme complex"/>
    <property type="evidence" value="ECO:0007669"/>
    <property type="project" value="TreeGrafter"/>
</dbReference>
<dbReference type="InterPro" id="IPR045804">
    <property type="entry name" value="DUF5920"/>
</dbReference>
<dbReference type="InterPro" id="IPR025139">
    <property type="entry name" value="DUF4062"/>
</dbReference>
<dbReference type="GeneTree" id="ENSGT00940000169565"/>
<name>A0A8C9ZNF0_SANLU</name>
<dbReference type="Ensembl" id="ENSSLUT00000043873.1">
    <property type="protein sequence ID" value="ENSSLUP00000042519.1"/>
    <property type="gene ID" value="ENSSLUG00000018851.1"/>
</dbReference>
<dbReference type="Pfam" id="PF19334">
    <property type="entry name" value="DUF5920"/>
    <property type="match status" value="1"/>
</dbReference>
<dbReference type="InterPro" id="IPR008858">
    <property type="entry name" value="TROVE_dom"/>
</dbReference>
<dbReference type="Proteomes" id="UP000694568">
    <property type="component" value="Unplaced"/>
</dbReference>
<evidence type="ECO:0000313" key="3">
    <source>
        <dbReference type="Ensembl" id="ENSSLUP00000042519.1"/>
    </source>
</evidence>
<keyword evidence="4" id="KW-1185">Reference proteome</keyword>
<dbReference type="AlphaFoldDB" id="A0A8C9ZNF0"/>
<reference evidence="3" key="2">
    <citation type="submission" date="2025-09" db="UniProtKB">
        <authorList>
            <consortium name="Ensembl"/>
        </authorList>
    </citation>
    <scope>IDENTIFICATION</scope>
</reference>
<evidence type="ECO:0000259" key="2">
    <source>
        <dbReference type="PROSITE" id="PS50988"/>
    </source>
</evidence>
<feature type="region of interest" description="Disordered" evidence="1">
    <location>
        <begin position="546"/>
        <end position="565"/>
    </location>
</feature>
<evidence type="ECO:0000256" key="1">
    <source>
        <dbReference type="SAM" id="MobiDB-lite"/>
    </source>
</evidence>
<dbReference type="GO" id="GO:0000722">
    <property type="term" value="P:telomere maintenance via recombination"/>
    <property type="evidence" value="ECO:0007669"/>
    <property type="project" value="TreeGrafter"/>
</dbReference>
<dbReference type="Pfam" id="PF13271">
    <property type="entry name" value="DUF4062"/>
    <property type="match status" value="1"/>
</dbReference>
<feature type="domain" description="TROVE" evidence="2">
    <location>
        <begin position="20"/>
        <end position="430"/>
    </location>
</feature>
<dbReference type="InterPro" id="IPR052652">
    <property type="entry name" value="Telomerase_Complex_Comp"/>
</dbReference>
<dbReference type="PANTHER" id="PTHR44791:SF1">
    <property type="entry name" value="TELOMERASE PROTEIN COMPONENT 1"/>
    <property type="match status" value="1"/>
</dbReference>
<dbReference type="SUPFAM" id="SSF140864">
    <property type="entry name" value="TROVE domain-like"/>
    <property type="match status" value="1"/>
</dbReference>
<evidence type="ECO:0000313" key="4">
    <source>
        <dbReference type="Proteomes" id="UP000694568"/>
    </source>
</evidence>
<dbReference type="GO" id="GO:0070034">
    <property type="term" value="F:telomerase RNA binding"/>
    <property type="evidence" value="ECO:0007669"/>
    <property type="project" value="TreeGrafter"/>
</dbReference>
<feature type="compositionally biased region" description="Acidic residues" evidence="1">
    <location>
        <begin position="460"/>
        <end position="472"/>
    </location>
</feature>
<feature type="region of interest" description="Disordered" evidence="1">
    <location>
        <begin position="448"/>
        <end position="490"/>
    </location>
</feature>